<sequence>MISKFFTKAFNKKEKILTFAQNNFFKKLPLTDFTSEHMNYVYDLEYKYFLTPQNWDYLYNDILNSHLFDKGEQLNLSNNQESLRLTQLKTKILYFLKEIIFDTEDDSVYGRPVKVKQVCDTLKEIINESNIEDYSEVIFHKLEDIITNALLKNELTPGFELELPETSLNNSLGATLFNSYFYSLKHYMSFINATNSNNVTLFEEFFTFIFTLYNNNPEQLTPIQYQAIATELNIKFDLAVKNNILIDLICRKTILSVIKKLLQDPFAINYIGIANYFNKQQITTIQLSTIENVLASSLTINNVLLGSIFVNKLIENDVFEVFQKPKYTSKTIEKNMNKSLGESTLTIRIKQDLIYEITLNSSNFKPLLTEANQDNTIKDFKVYKNNLIIDLKLSAINEKIHTNKTGKGSFNSESLFAKNKNISNIQLAIDSVFLNNYLKLIDTLQETHITSSTNKEDLFVFLSIYGINFKIILESLAMEYKNLFVNVLEYCINIQENINTKDISLLQNEIKNIKDPAIKTQFETILRKVRAYRIVLILALQEYIIYSCFNFCIMPSYFDFRGRRYFIGLAFNIQSYPFLKAFVKSYEIDMKLITEGDFNIIREQVVQIIKDDNLKTKVLTKMSSYEQYKENIRKETLKFLYAHIDEYKMTFESFKELIYGPAQDLLTLYKKIISVIKKTNKAIIIISYILLEKQKEFTIINYTNIYSYDMVTSGYQQCSLLLPSKEMGIISNITGNTLFDLYQDLGEDSKKCFFSSIKMLDEIISTRSIETLNLIRESFENFHQSNINYDEHLKPLYKNILFQDIVLKNKNVILAEKWILFSKDKKYLEDDCDSSMVEFLKCILILGRISFLKEILKNNDWLLEKEVLGSRGLTKPSVMIQLYGGTRRGREKAYKEVMLEICMDIGTFFKSNKDLYMLFYFIENHYQLYTNKKLKGIQKLMKLANMLANFNKPISIKNPNFTCQLAPTKFVKFKRIQINSLRIKLNRKPYQLTINRPHFSNFKKLTDSSIIINKRKLATLFPPDFIHSMDAMVPQIAILKINMLNKNLFPRNIRFNIISTHDNFSLGQLLFYILPELLFDIYKEIFDYNYLNTLKDNFNENEFELFMNVMKINDPFTKDDIINPNMMKYG</sequence>
<geneLocation type="mitochondrion" evidence="2"/>
<proteinExistence type="predicted"/>
<dbReference type="InterPro" id="IPR043502">
    <property type="entry name" value="DNA/RNA_pol_sf"/>
</dbReference>
<dbReference type="EMBL" id="D29637">
    <property type="protein sequence ID" value="BAA06118.1"/>
    <property type="molecule type" value="Genomic_DNA"/>
</dbReference>
<dbReference type="SUPFAM" id="SSF56672">
    <property type="entry name" value="DNA/RNA polymerases"/>
    <property type="match status" value="1"/>
</dbReference>
<feature type="domain" description="DNA-directed RNA polymerase C-terminal" evidence="1">
    <location>
        <begin position="870"/>
        <end position="1101"/>
    </location>
</feature>
<accession>Q35596</accession>
<reference evidence="2" key="3">
    <citation type="journal article" date="1994" name="Curr. Genet.">
        <title>Genetic organization of a linear mitochondrial plasmid (mF) that promotes mitochondrial fusion in Physarum polycephalum.</title>
        <authorList>
            <person name="Takano H."/>
            <person name="Kawano S."/>
            <person name="Kuroiwa T."/>
        </authorList>
    </citation>
    <scope>NUCLEOTIDE SEQUENCE</scope>
    <source>
        <strain evidence="2">CH934 x NG7</strain>
        <plasmid evidence="2">mF</plasmid>
    </source>
</reference>
<keyword evidence="2" id="KW-0614">Plasmid</keyword>
<dbReference type="AlphaFoldDB" id="Q35596"/>
<keyword evidence="2" id="KW-0496">Mitochondrion</keyword>
<dbReference type="PIR" id="T03757">
    <property type="entry name" value="T03757"/>
</dbReference>
<reference evidence="2" key="2">
    <citation type="journal article" date="1994" name="Curr. Genet.">
        <title>Complex terminal structure of a linear mitochondrial plasmid from Physarum polycephalum: three terminal inverted repeats and an ORF encoding DNA polymerase.</title>
        <authorList>
            <person name="Takano H."/>
            <person name="Kawano S."/>
            <person name="Kuroiwa T."/>
        </authorList>
    </citation>
    <scope>NUCLEOTIDE SEQUENCE</scope>
    <source>
        <strain evidence="2">CH934 x NG7</strain>
        <plasmid evidence="2">mF</plasmid>
    </source>
</reference>
<name>Q35596_PHYPO</name>
<geneLocation type="plasmid" evidence="2">
    <name>mF</name>
</geneLocation>
<dbReference type="InterPro" id="IPR046950">
    <property type="entry name" value="DNA-dir_Rpol_C_phage-type"/>
</dbReference>
<reference evidence="2" key="1">
    <citation type="journal article" date="1992" name="Curr. Genet.">
        <title>Constitutive homologous recombination between mitochondrial DNA and a linear mitochondrial plasmid in Physarum polycephalum.</title>
        <authorList>
            <person name="Takano H."/>
            <person name="Kawano S."/>
            <person name="Kuroiwa T."/>
        </authorList>
    </citation>
    <scope>NUCLEOTIDE SEQUENCE</scope>
    <source>
        <strain evidence="2">CH934 x NG7</strain>
        <plasmid evidence="2">mF</plasmid>
    </source>
</reference>
<organism evidence="2">
    <name type="scientific">Physarum polycephalum</name>
    <name type="common">Many-headed slime mold</name>
    <name type="synonym">Badhamia polycephala</name>
    <dbReference type="NCBI Taxonomy" id="5791"/>
    <lineage>
        <taxon>Eukaryota</taxon>
        <taxon>Amoebozoa</taxon>
        <taxon>Evosea</taxon>
        <taxon>Eumycetozoa</taxon>
        <taxon>Myxogastria</taxon>
        <taxon>Myxogastromycetidae</taxon>
        <taxon>Physariida</taxon>
        <taxon>Physaraceae</taxon>
        <taxon>Physarum</taxon>
    </lineage>
</organism>
<protein>
    <submittedName>
        <fullName evidence="2">ORF-1130</fullName>
    </submittedName>
</protein>
<dbReference type="Pfam" id="PF00940">
    <property type="entry name" value="RNA_pol"/>
    <property type="match status" value="1"/>
</dbReference>
<evidence type="ECO:0000259" key="1">
    <source>
        <dbReference type="Pfam" id="PF00940"/>
    </source>
</evidence>
<evidence type="ECO:0000313" key="2">
    <source>
        <dbReference type="EMBL" id="BAA06118.1"/>
    </source>
</evidence>